<evidence type="ECO:0000313" key="2">
    <source>
        <dbReference type="Proteomes" id="UP000009336"/>
    </source>
</evidence>
<comment type="caution">
    <text evidence="1">The sequence shown here is derived from an EMBL/GenBank/DDBJ whole genome shotgun (WGS) entry which is preliminary data.</text>
</comment>
<accession>K8WZ00</accession>
<dbReference type="OrthoDB" id="7066494at2"/>
<dbReference type="Proteomes" id="UP000009336">
    <property type="component" value="Unassembled WGS sequence"/>
</dbReference>
<protein>
    <submittedName>
        <fullName evidence="1">Uncharacterized protein</fullName>
    </submittedName>
</protein>
<dbReference type="PATRIC" id="fig|1141662.3.peg.2190"/>
<proteinExistence type="predicted"/>
<dbReference type="EMBL" id="AKKL01000029">
    <property type="protein sequence ID" value="EKT61425.1"/>
    <property type="molecule type" value="Genomic_DNA"/>
</dbReference>
<keyword evidence="2" id="KW-1185">Reference proteome</keyword>
<dbReference type="RefSeq" id="WP_008912165.1">
    <property type="nucleotide sequence ID" value="NZ_KB233222.1"/>
</dbReference>
<dbReference type="HOGENOM" id="CLU_128130_0_0_6"/>
<name>K8WZ00_9GAMM</name>
<gene>
    <name evidence="1" type="ORF">OOA_10796</name>
</gene>
<evidence type="ECO:0000313" key="1">
    <source>
        <dbReference type="EMBL" id="EKT61425.1"/>
    </source>
</evidence>
<sequence length="178" mass="20187">MTFPSYLPENLILLNENDVLTEVYLGSQVSDELFTIWHNGELLPIQGEPMDYIVAKENSPLRIVAKHCVSGQEIIIFDGSLYGYDAMFCDDPDESTLLSLPLIQYGFSAAALKLSFFYNIDYENEKDNYEFDEHGDVILINGCAMSWEDVKRNGFDAFTLALFDNNENELEVVSLELA</sequence>
<dbReference type="eggNOG" id="ENOG5032T4C">
    <property type="taxonomic scope" value="Bacteria"/>
</dbReference>
<organism evidence="1 2">
    <name type="scientific">Providencia burhodogranariea DSM 19968</name>
    <dbReference type="NCBI Taxonomy" id="1141662"/>
    <lineage>
        <taxon>Bacteria</taxon>
        <taxon>Pseudomonadati</taxon>
        <taxon>Pseudomonadota</taxon>
        <taxon>Gammaproteobacteria</taxon>
        <taxon>Enterobacterales</taxon>
        <taxon>Morganellaceae</taxon>
        <taxon>Providencia</taxon>
    </lineage>
</organism>
<reference evidence="1 2" key="1">
    <citation type="journal article" date="2012" name="BMC Genomics">
        <title>Comparative genomics of bacteria in the genus Providencia isolated from wild Drosophila melanogaster.</title>
        <authorList>
            <person name="Galac M.R."/>
            <person name="Lazzaro B.P."/>
        </authorList>
    </citation>
    <scope>NUCLEOTIDE SEQUENCE [LARGE SCALE GENOMIC DNA]</scope>
    <source>
        <strain evidence="1 2">DSM 19968</strain>
    </source>
</reference>
<dbReference type="AlphaFoldDB" id="K8WZ00"/>